<name>A0A921EQ73_9ACTN</name>
<proteinExistence type="predicted"/>
<dbReference type="AlphaFoldDB" id="A0A921EQ73"/>
<reference evidence="1" key="2">
    <citation type="submission" date="2021-09" db="EMBL/GenBank/DDBJ databases">
        <authorList>
            <person name="Gilroy R."/>
        </authorList>
    </citation>
    <scope>NUCLEOTIDE SEQUENCE</scope>
    <source>
        <strain evidence="1">ChiGjej3B3-7470</strain>
    </source>
</reference>
<reference evidence="1" key="1">
    <citation type="journal article" date="2021" name="PeerJ">
        <title>Extensive microbial diversity within the chicken gut microbiome revealed by metagenomics and culture.</title>
        <authorList>
            <person name="Gilroy R."/>
            <person name="Ravi A."/>
            <person name="Getino M."/>
            <person name="Pursley I."/>
            <person name="Horton D.L."/>
            <person name="Alikhan N.F."/>
            <person name="Baker D."/>
            <person name="Gharbi K."/>
            <person name="Hall N."/>
            <person name="Watson M."/>
            <person name="Adriaenssens E.M."/>
            <person name="Foster-Nyarko E."/>
            <person name="Jarju S."/>
            <person name="Secka A."/>
            <person name="Antonio M."/>
            <person name="Oren A."/>
            <person name="Chaudhuri R.R."/>
            <person name="La Ragione R."/>
            <person name="Hildebrand F."/>
            <person name="Pallen M.J."/>
        </authorList>
    </citation>
    <scope>NUCLEOTIDE SEQUENCE</scope>
    <source>
        <strain evidence="1">ChiGjej3B3-7470</strain>
    </source>
</reference>
<gene>
    <name evidence="1" type="ORF">K8V15_05895</name>
</gene>
<evidence type="ECO:0000313" key="1">
    <source>
        <dbReference type="EMBL" id="HJE51496.1"/>
    </source>
</evidence>
<comment type="caution">
    <text evidence="1">The sequence shown here is derived from an EMBL/GenBank/DDBJ whole genome shotgun (WGS) entry which is preliminary data.</text>
</comment>
<dbReference type="Proteomes" id="UP000712713">
    <property type="component" value="Unassembled WGS sequence"/>
</dbReference>
<dbReference type="EMBL" id="DYZF01000148">
    <property type="protein sequence ID" value="HJE51496.1"/>
    <property type="molecule type" value="Genomic_DNA"/>
</dbReference>
<accession>A0A921EQ73</accession>
<evidence type="ECO:0000313" key="2">
    <source>
        <dbReference type="Proteomes" id="UP000712713"/>
    </source>
</evidence>
<organism evidence="1 2">
    <name type="scientific">Tessaracoccus flavescens</name>
    <dbReference type="NCBI Taxonomy" id="399497"/>
    <lineage>
        <taxon>Bacteria</taxon>
        <taxon>Bacillati</taxon>
        <taxon>Actinomycetota</taxon>
        <taxon>Actinomycetes</taxon>
        <taxon>Propionibacteriales</taxon>
        <taxon>Propionibacteriaceae</taxon>
        <taxon>Tessaracoccus</taxon>
    </lineage>
</organism>
<sequence length="171" mass="18932">MRKRKKNYLSDAESNAYFDTPEGKQALEWFAAQRCEMCGSHVDWMAFEDLHAEDPASTMEALGDFSPDEVLYAWRCGDYDCPNFSLLGADFEVQWMDSTYAIIPCAKCGGDTEYLDPAQASHIDRAGYLAAKKKFGAEKVLDGEALHCPACGAVQYVPFTMDDLQAALAQG</sequence>
<protein>
    <submittedName>
        <fullName evidence="1">Uncharacterized protein</fullName>
    </submittedName>
</protein>